<keyword evidence="2" id="KW-1185">Reference proteome</keyword>
<reference evidence="1 2" key="1">
    <citation type="submission" date="2023-11" db="EMBL/GenBank/DDBJ databases">
        <title>Draft genome of Azohydromonas lata strain H1 (DSM1123), a polyhydroxyalkanoate producer.</title>
        <authorList>
            <person name="Traversa D."/>
            <person name="D'Addabbo P."/>
            <person name="Pazzani C."/>
            <person name="Manzari C."/>
            <person name="Chiara M."/>
            <person name="Scrascia M."/>
        </authorList>
    </citation>
    <scope>NUCLEOTIDE SEQUENCE [LARGE SCALE GENOMIC DNA]</scope>
    <source>
        <strain evidence="1 2">H1</strain>
    </source>
</reference>
<organism evidence="1 2">
    <name type="scientific">Azohydromonas lata</name>
    <dbReference type="NCBI Taxonomy" id="45677"/>
    <lineage>
        <taxon>Bacteria</taxon>
        <taxon>Pseudomonadati</taxon>
        <taxon>Pseudomonadota</taxon>
        <taxon>Betaproteobacteria</taxon>
        <taxon>Burkholderiales</taxon>
        <taxon>Sphaerotilaceae</taxon>
        <taxon>Azohydromonas</taxon>
    </lineage>
</organism>
<dbReference type="EMBL" id="JAXOJX010000016">
    <property type="protein sequence ID" value="MDZ5457281.1"/>
    <property type="molecule type" value="Genomic_DNA"/>
</dbReference>
<evidence type="ECO:0000313" key="1">
    <source>
        <dbReference type="EMBL" id="MDZ5457281.1"/>
    </source>
</evidence>
<gene>
    <name evidence="1" type="ORF">SM757_11940</name>
</gene>
<dbReference type="Gene3D" id="1.20.120.330">
    <property type="entry name" value="Nucleotidyltransferases domain 2"/>
    <property type="match status" value="1"/>
</dbReference>
<dbReference type="RefSeq" id="WP_066332640.1">
    <property type="nucleotide sequence ID" value="NZ_JAXOJX010000016.1"/>
</dbReference>
<evidence type="ECO:0000313" key="2">
    <source>
        <dbReference type="Proteomes" id="UP001293718"/>
    </source>
</evidence>
<comment type="caution">
    <text evidence="1">The sequence shown here is derived from an EMBL/GenBank/DDBJ whole genome shotgun (WGS) entry which is preliminary data.</text>
</comment>
<protein>
    <submittedName>
        <fullName evidence="1">Nucleotidyltransferase substrate binding protein</fullName>
    </submittedName>
</protein>
<accession>A0ABU5IFG0</accession>
<sequence>MDLYIAPLRRAVEQLDEGLRRSLLDPGDLLIRDGLIHRFEFTYDLALKALHRCLALASAQPQDVAAMSMESLVTLGHEQALLLGGWPVWRTWSDLRAHTGHTDEEPMGPEVVAAVPRFLDEVRHLQRRLAGRVV</sequence>
<name>A0ABU5IFG0_9BURK</name>
<dbReference type="Proteomes" id="UP001293718">
    <property type="component" value="Unassembled WGS sequence"/>
</dbReference>
<dbReference type="SUPFAM" id="SSF81593">
    <property type="entry name" value="Nucleotidyltransferase substrate binding subunit/domain"/>
    <property type="match status" value="1"/>
</dbReference>
<dbReference type="Pfam" id="PF08780">
    <property type="entry name" value="NTase_sub_bind"/>
    <property type="match status" value="1"/>
</dbReference>
<dbReference type="InterPro" id="IPR010235">
    <property type="entry name" value="HepT"/>
</dbReference>
<proteinExistence type="predicted"/>